<gene>
    <name evidence="2" type="ORF">EIM92_00170</name>
</gene>
<dbReference type="Pfam" id="PF01381">
    <property type="entry name" value="HTH_3"/>
    <property type="match status" value="1"/>
</dbReference>
<protein>
    <submittedName>
        <fullName evidence="2">XRE family transcriptional regulator</fullName>
    </submittedName>
</protein>
<dbReference type="InterPro" id="IPR010982">
    <property type="entry name" value="Lambda_DNA-bd_dom_sf"/>
</dbReference>
<dbReference type="CDD" id="cd00093">
    <property type="entry name" value="HTH_XRE"/>
    <property type="match status" value="1"/>
</dbReference>
<accession>A0A3Q8S8D3</accession>
<dbReference type="RefSeq" id="WP_125080940.1">
    <property type="nucleotide sequence ID" value="NZ_CP034248.1"/>
</dbReference>
<reference evidence="2 3" key="1">
    <citation type="submission" date="2018-11" db="EMBL/GenBank/DDBJ databases">
        <title>Genome sequencing of Paenibacillus lentus DSM25539(T).</title>
        <authorList>
            <person name="Kook J.-K."/>
            <person name="Park S.-N."/>
            <person name="Lim Y.K."/>
        </authorList>
    </citation>
    <scope>NUCLEOTIDE SEQUENCE [LARGE SCALE GENOMIC DNA]</scope>
    <source>
        <strain evidence="2 3">DSM 25539</strain>
    </source>
</reference>
<sequence>MYETFAKLLKERNVTAYKVAKETGIAQSTLSDWKNGRSTPKLDKLQKIADYFSVSLEFLLKEQSN</sequence>
<dbReference type="AlphaFoldDB" id="A0A3Q8S8D3"/>
<dbReference type="KEGG" id="plen:EIM92_00170"/>
<organism evidence="2 3">
    <name type="scientific">Paenibacillus lentus</name>
    <dbReference type="NCBI Taxonomy" id="1338368"/>
    <lineage>
        <taxon>Bacteria</taxon>
        <taxon>Bacillati</taxon>
        <taxon>Bacillota</taxon>
        <taxon>Bacilli</taxon>
        <taxon>Bacillales</taxon>
        <taxon>Paenibacillaceae</taxon>
        <taxon>Paenibacillus</taxon>
    </lineage>
</organism>
<dbReference type="Gene3D" id="1.10.260.40">
    <property type="entry name" value="lambda repressor-like DNA-binding domains"/>
    <property type="match status" value="1"/>
</dbReference>
<dbReference type="SMART" id="SM00530">
    <property type="entry name" value="HTH_XRE"/>
    <property type="match status" value="1"/>
</dbReference>
<dbReference type="GO" id="GO:0003677">
    <property type="term" value="F:DNA binding"/>
    <property type="evidence" value="ECO:0007669"/>
    <property type="project" value="InterPro"/>
</dbReference>
<evidence type="ECO:0000313" key="2">
    <source>
        <dbReference type="EMBL" id="AZK44803.1"/>
    </source>
</evidence>
<keyword evidence="3" id="KW-1185">Reference proteome</keyword>
<name>A0A3Q8S8D3_9BACL</name>
<evidence type="ECO:0000259" key="1">
    <source>
        <dbReference type="PROSITE" id="PS50943"/>
    </source>
</evidence>
<dbReference type="PROSITE" id="PS50943">
    <property type="entry name" value="HTH_CROC1"/>
    <property type="match status" value="1"/>
</dbReference>
<evidence type="ECO:0000313" key="3">
    <source>
        <dbReference type="Proteomes" id="UP000273145"/>
    </source>
</evidence>
<dbReference type="SUPFAM" id="SSF47413">
    <property type="entry name" value="lambda repressor-like DNA-binding domains"/>
    <property type="match status" value="1"/>
</dbReference>
<dbReference type="Proteomes" id="UP000273145">
    <property type="component" value="Chromosome"/>
</dbReference>
<feature type="domain" description="HTH cro/C1-type" evidence="1">
    <location>
        <begin position="5"/>
        <end position="59"/>
    </location>
</feature>
<proteinExistence type="predicted"/>
<dbReference type="EMBL" id="CP034248">
    <property type="protein sequence ID" value="AZK44803.1"/>
    <property type="molecule type" value="Genomic_DNA"/>
</dbReference>
<dbReference type="OrthoDB" id="2642285at2"/>
<dbReference type="InterPro" id="IPR001387">
    <property type="entry name" value="Cro/C1-type_HTH"/>
</dbReference>